<evidence type="ECO:0000256" key="4">
    <source>
        <dbReference type="ARBA" id="ARBA00022692"/>
    </source>
</evidence>
<keyword evidence="16" id="KW-1185">Reference proteome</keyword>
<evidence type="ECO:0000256" key="10">
    <source>
        <dbReference type="ARBA" id="ARBA00023180"/>
    </source>
</evidence>
<protein>
    <recommendedName>
        <fullName evidence="13">SSD domain-containing protein</fullName>
    </recommendedName>
</protein>
<evidence type="ECO:0000256" key="11">
    <source>
        <dbReference type="SAM" id="Phobius"/>
    </source>
</evidence>
<evidence type="ECO:0000256" key="3">
    <source>
        <dbReference type="ARBA" id="ARBA00022448"/>
    </source>
</evidence>
<feature type="transmembrane region" description="Helical" evidence="11">
    <location>
        <begin position="383"/>
        <end position="403"/>
    </location>
</feature>
<evidence type="ECO:0000313" key="16">
    <source>
        <dbReference type="Proteomes" id="UP001157938"/>
    </source>
</evidence>
<keyword evidence="3" id="KW-0813">Transport</keyword>
<comment type="similarity">
    <text evidence="2">Belongs to the patched family.</text>
</comment>
<feature type="transmembrane region" description="Helical" evidence="11">
    <location>
        <begin position="1345"/>
        <end position="1364"/>
    </location>
</feature>
<organism evidence="15 17">
    <name type="scientific">Peronospora farinosa</name>
    <dbReference type="NCBI Taxonomy" id="134698"/>
    <lineage>
        <taxon>Eukaryota</taxon>
        <taxon>Sar</taxon>
        <taxon>Stramenopiles</taxon>
        <taxon>Oomycota</taxon>
        <taxon>Peronosporomycetes</taxon>
        <taxon>Peronosporales</taxon>
        <taxon>Peronosporaceae</taxon>
        <taxon>Peronospora</taxon>
    </lineage>
</organism>
<proteinExistence type="inferred from homology"/>
<evidence type="ECO:0000259" key="13">
    <source>
        <dbReference type="PROSITE" id="PS50156"/>
    </source>
</evidence>
<feature type="chain" id="PRO_5043527426" description="SSD domain-containing protein" evidence="12">
    <location>
        <begin position="23"/>
        <end position="1467"/>
    </location>
</feature>
<feature type="transmembrane region" description="Helical" evidence="11">
    <location>
        <begin position="1384"/>
        <end position="1406"/>
    </location>
</feature>
<sequence length="1467" mass="162270">MHVLTFTSLLLLHLGIAHVTNSANSIKSSDTSSISNNVPWTLADNATVLADLRSRLTKCTYSKVKECIQDPARLSELGLLVRAPGYCLAFDAAYVNVTTPSAAIPNRYYPTSVEAAYAAGFSNKFSEWSDDNREQFEVDCPLLFNETISQGDDMLCCTEKQYTGLSSQVRMIPGLCSACKENLRNIFCQFTCSPNNSMFLDVNEVRIMGGDDEHPHAVFPAIEEVTYYVGNDWIRDIYDFCEDDSSFSLLCNPNQDCSDGYGLMDFMGKYAYNSIGSPLQLNVTTMDKLPKSTQMTKFCHCDDAIATNCILPMNNKMTSCVGVCGSLCAVGSNDDRTYSESCYGAISLSSSKLGSESGFSTWGELNAFLAANIPVTDWTTLNYFLVIFGGVVAFILIVGFLVADWRERKSRHTGTPHVGPYTPGIHGVASAMETSSTRISYLDELMTDKLRTWALFVSTGNRPKKIIPIVLCVVAVCVAGLYNIAIETDPIKLWVSTSSTSYQQRQHYGEMFNPFYRSEQVILVPKDGGNIFRSSILKEAIRVQNVAADVTYTTDDDETTIALDDICWKATGTGCTVNSITQYFQNSIEHFEFYEKYGLEMDHFSNCLYSPTTSDVALCTQLKNALEEGDSLPATMSDCPCLSTFGSPMNLYNTYLGGFPDGAEKNYTLFLESVAFVSSYLNYNYADQDKNEPAIKWEREYIKTMKAEAEANTVFNIYFYAEISVQDEVDAESSNGMGSVALSYCLMIIYISLGINRIKFGREFFVSSKIMAGFCGVMSIVCGVASTIGIFMWFGVKLQLIIMEVVPFLSLAIGVDNIFLLIHAMTEKEDQMRREQPSLFVGLEHNPKAIEEITTIIVSESLAYIGPSIFMASAAEAAAFAFGSISAMPVVLWFAAMACCAVAINFCLQLTLFLSVLTLDKRRELSGKYDIIFRRAKSQAPVARPQSQQIAEPLVLQSNTPAPEDSRRSVTPENRTLTDVLDHCVDAYASILTCKLVKLIVLLAFLGWMLWSIYSMESLDQGLPQKEAMPSDSYMIEYFNALDVYLATGAPVYFIVEAGYGRNPDTWSLNDESVETIFCKSKDVCDTYSIPNIMDALANEGDKTVTHISLGTTYSWMDDFWGFVNPDSECCRVDSKGAYLPIKTGNDTYTTLRSKDDTCLATSVDVPPVPEDQYMSLFSMFATASAGASCSYGGGSIYRGQFSIDDEPIPTVNSSTPAVRLSSSGYGDEITAWSYMVTGTSNPTQQHYINSYKQNLAAADWISDKTGVDVWVYSLTYVYFEQYLTVIDDAYKLIGLALAAIFAITTLYLGSVFYSFVLSLMATNLVVLVLGLMQPLDIMLNGLSIVNLIIAAGIAVEFCGHYVRFFAKTRGTGDERARDALRQVFTSVIFGITITKIIGLSVLTLADSRVFKKYYFRMYMLVVLCGVLNGMLLLPVLLSTIIDVKDFFQRRGSQKTDLRPSPVTRVG</sequence>
<dbReference type="EMBL" id="CAKLBC010001450">
    <property type="protein sequence ID" value="CAH0492047.1"/>
    <property type="molecule type" value="Genomic_DNA"/>
</dbReference>
<dbReference type="InterPro" id="IPR053958">
    <property type="entry name" value="HMGCR/SNAP/NPC1-like_SSD"/>
</dbReference>
<feature type="transmembrane region" description="Helical" evidence="11">
    <location>
        <begin position="800"/>
        <end position="824"/>
    </location>
</feature>
<evidence type="ECO:0000256" key="5">
    <source>
        <dbReference type="ARBA" id="ARBA00022729"/>
    </source>
</evidence>
<dbReference type="GO" id="GO:0015918">
    <property type="term" value="P:sterol transport"/>
    <property type="evidence" value="ECO:0007669"/>
    <property type="project" value="TreeGrafter"/>
</dbReference>
<evidence type="ECO:0000256" key="6">
    <source>
        <dbReference type="ARBA" id="ARBA00022989"/>
    </source>
</evidence>
<feature type="signal peptide" evidence="12">
    <location>
        <begin position="1"/>
        <end position="22"/>
    </location>
</feature>
<dbReference type="Pfam" id="PF22314">
    <property type="entry name" value="NPC1_MLD"/>
    <property type="match status" value="1"/>
</dbReference>
<evidence type="ECO:0000256" key="12">
    <source>
        <dbReference type="SAM" id="SignalP"/>
    </source>
</evidence>
<feature type="transmembrane region" description="Helical" evidence="11">
    <location>
        <begin position="891"/>
        <end position="919"/>
    </location>
</feature>
<feature type="transmembrane region" description="Helical" evidence="11">
    <location>
        <begin position="862"/>
        <end position="885"/>
    </location>
</feature>
<evidence type="ECO:0000256" key="2">
    <source>
        <dbReference type="ARBA" id="ARBA00005585"/>
    </source>
</evidence>
<dbReference type="SUPFAM" id="SSF82866">
    <property type="entry name" value="Multidrug efflux transporter AcrB transmembrane domain"/>
    <property type="match status" value="2"/>
</dbReference>
<gene>
    <name evidence="14" type="ORF">PFR001_LOCUS7270</name>
    <name evidence="15" type="ORF">PFR002_LOCUS4865</name>
</gene>
<keyword evidence="7" id="KW-0445">Lipid transport</keyword>
<evidence type="ECO:0000313" key="17">
    <source>
        <dbReference type="Proteomes" id="UP001159659"/>
    </source>
</evidence>
<dbReference type="InterPro" id="IPR053956">
    <property type="entry name" value="NPC1_MLD"/>
</dbReference>
<evidence type="ECO:0000256" key="1">
    <source>
        <dbReference type="ARBA" id="ARBA00004141"/>
    </source>
</evidence>
<feature type="transmembrane region" description="Helical" evidence="11">
    <location>
        <begin position="770"/>
        <end position="794"/>
    </location>
</feature>
<dbReference type="PANTHER" id="PTHR45727:SF2">
    <property type="entry name" value="NPC INTRACELLULAR CHOLESTEROL TRANSPORTER 1"/>
    <property type="match status" value="1"/>
</dbReference>
<evidence type="ECO:0000313" key="15">
    <source>
        <dbReference type="EMBL" id="CAI5724329.1"/>
    </source>
</evidence>
<feature type="transmembrane region" description="Helical" evidence="11">
    <location>
        <begin position="1418"/>
        <end position="1442"/>
    </location>
</feature>
<dbReference type="EMBL" id="CANTFK010000726">
    <property type="protein sequence ID" value="CAI5724329.1"/>
    <property type="molecule type" value="Genomic_DNA"/>
</dbReference>
<evidence type="ECO:0000313" key="14">
    <source>
        <dbReference type="EMBL" id="CAH0492047.1"/>
    </source>
</evidence>
<feature type="transmembrane region" description="Helical" evidence="11">
    <location>
        <begin position="1034"/>
        <end position="1056"/>
    </location>
</feature>
<dbReference type="InterPro" id="IPR000731">
    <property type="entry name" value="SSD"/>
</dbReference>
<comment type="caution">
    <text evidence="15">The sequence shown here is derived from an EMBL/GenBank/DDBJ whole genome shotgun (WGS) entry which is preliminary data.</text>
</comment>
<evidence type="ECO:0000256" key="8">
    <source>
        <dbReference type="ARBA" id="ARBA00023136"/>
    </source>
</evidence>
<dbReference type="Pfam" id="PF16414">
    <property type="entry name" value="NPC1_N"/>
    <property type="match status" value="1"/>
</dbReference>
<feature type="transmembrane region" description="Helical" evidence="11">
    <location>
        <begin position="466"/>
        <end position="485"/>
    </location>
</feature>
<evidence type="ECO:0000256" key="7">
    <source>
        <dbReference type="ARBA" id="ARBA00023055"/>
    </source>
</evidence>
<dbReference type="Proteomes" id="UP001159659">
    <property type="component" value="Unassembled WGS sequence"/>
</dbReference>
<feature type="transmembrane region" description="Helical" evidence="11">
    <location>
        <begin position="1290"/>
        <end position="1308"/>
    </location>
</feature>
<evidence type="ECO:0000256" key="9">
    <source>
        <dbReference type="ARBA" id="ARBA00023157"/>
    </source>
</evidence>
<comment type="subcellular location">
    <subcellularLocation>
        <location evidence="1">Membrane</location>
        <topology evidence="1">Multi-pass membrane protein</topology>
    </subcellularLocation>
</comment>
<feature type="transmembrane region" description="Helical" evidence="11">
    <location>
        <begin position="736"/>
        <end position="758"/>
    </location>
</feature>
<dbReference type="GO" id="GO:0016020">
    <property type="term" value="C:membrane"/>
    <property type="evidence" value="ECO:0007669"/>
    <property type="project" value="UniProtKB-SubCell"/>
</dbReference>
<reference evidence="15" key="2">
    <citation type="submission" date="2022-12" db="EMBL/GenBank/DDBJ databases">
        <authorList>
            <person name="Webb A."/>
        </authorList>
    </citation>
    <scope>NUCLEOTIDE SEQUENCE</scope>
    <source>
        <strain evidence="15">Pf2</strain>
    </source>
</reference>
<keyword evidence="9" id="KW-1015">Disulfide bond</keyword>
<reference evidence="14 16" key="1">
    <citation type="submission" date="2021-11" db="EMBL/GenBank/DDBJ databases">
        <authorList>
            <person name="Islam A."/>
            <person name="Islam S."/>
            <person name="Flora M.S."/>
            <person name="Rahman M."/>
            <person name="Ziaur R.M."/>
            <person name="Epstein J.H."/>
            <person name="Hassan M."/>
            <person name="Klassen M."/>
            <person name="Woodard K."/>
            <person name="Webb A."/>
            <person name="Webby R.J."/>
            <person name="El Zowalaty M.E."/>
        </authorList>
    </citation>
    <scope>NUCLEOTIDE SEQUENCE [LARGE SCALE GENOMIC DNA]</scope>
    <source>
        <strain evidence="14">Pf1</strain>
    </source>
</reference>
<dbReference type="GO" id="GO:0032934">
    <property type="term" value="F:sterol binding"/>
    <property type="evidence" value="ECO:0007669"/>
    <property type="project" value="TreeGrafter"/>
</dbReference>
<name>A0AAV0TPV1_9STRA</name>
<dbReference type="Pfam" id="PF12349">
    <property type="entry name" value="Sterol-sensing"/>
    <property type="match status" value="1"/>
</dbReference>
<accession>A0AAV0TPV1</accession>
<dbReference type="Proteomes" id="UP001157938">
    <property type="component" value="Unassembled WGS sequence"/>
</dbReference>
<dbReference type="Gene3D" id="1.20.1640.10">
    <property type="entry name" value="Multidrug efflux transporter AcrB transmembrane domain"/>
    <property type="match status" value="2"/>
</dbReference>
<dbReference type="PANTHER" id="PTHR45727">
    <property type="entry name" value="NPC INTRACELLULAR CHOLESTEROL TRANSPORTER 1"/>
    <property type="match status" value="1"/>
</dbReference>
<feature type="domain" description="SSD" evidence="13">
    <location>
        <begin position="736"/>
        <end position="919"/>
    </location>
</feature>
<keyword evidence="10" id="KW-0325">Glycoprotein</keyword>
<keyword evidence="4 11" id="KW-0812">Transmembrane</keyword>
<dbReference type="InterPro" id="IPR032190">
    <property type="entry name" value="NPC1_N"/>
</dbReference>
<feature type="transmembrane region" description="Helical" evidence="11">
    <location>
        <begin position="996"/>
        <end position="1014"/>
    </location>
</feature>
<keyword evidence="6 11" id="KW-1133">Transmembrane helix</keyword>
<keyword evidence="8 11" id="KW-0472">Membrane</keyword>
<dbReference type="PROSITE" id="PS50156">
    <property type="entry name" value="SSD"/>
    <property type="match status" value="1"/>
</dbReference>
<keyword evidence="5 12" id="KW-0732">Signal</keyword>